<name>A0ACB6FUC6_9PLEO</name>
<accession>A0ACB6FUC6</accession>
<keyword evidence="2" id="KW-1185">Reference proteome</keyword>
<evidence type="ECO:0000313" key="2">
    <source>
        <dbReference type="Proteomes" id="UP000293547"/>
    </source>
</evidence>
<gene>
    <name evidence="1" type="ORF">AG0111_0g4549</name>
</gene>
<comment type="caution">
    <text evidence="1">The sequence shown here is derived from an EMBL/GenBank/DDBJ whole genome shotgun (WGS) entry which is preliminary data.</text>
</comment>
<sequence>MVGIRGGSGSLLDDDDALETASATELPPSPEHEPSSMNGTADILPQLVLHVGNEENGFSLRLQPVFIYEHIGTPSSIGYQSTITINYRPIVIHDYPPASSTHDEFAERVTAHAEDIRPRPRLSTPELNEAIGDWGNVVNTPEGPVLRIHGEEGHEFHLRQRADSRQNGKHRTNRYATATQIIHSSTYTARVVESTTPDSFTRSSRSASLSGTTLVDSVASISIDDDDNDAVVPNGDIDGAPLGNDEIYRNNAYETPAASVRRRRALSNIRRTARQNAHAERGNAIMNEEDGNVDVAEAEDAWWGLRHRRRDSMEVEMMQHVFSRERAIQAEQPHRVETNGGESDGGNESSDGLLGEARRPASG</sequence>
<dbReference type="Proteomes" id="UP000293547">
    <property type="component" value="Unassembled WGS sequence"/>
</dbReference>
<dbReference type="EMBL" id="PDWZ02000003">
    <property type="protein sequence ID" value="KAB2108062.1"/>
    <property type="molecule type" value="Genomic_DNA"/>
</dbReference>
<protein>
    <submittedName>
        <fullName evidence="1">Uncharacterized protein</fullName>
    </submittedName>
</protein>
<proteinExistence type="predicted"/>
<evidence type="ECO:0000313" key="1">
    <source>
        <dbReference type="EMBL" id="KAB2108062.1"/>
    </source>
</evidence>
<reference evidence="1 2" key="1">
    <citation type="journal article" date="2019" name="bioRxiv">
        <title>Genomics, evolutionary history and diagnostics of the Alternaria alternata species group including apple and Asian pear pathotypes.</title>
        <authorList>
            <person name="Armitage A.D."/>
            <person name="Cockerton H.M."/>
            <person name="Sreenivasaprasad S."/>
            <person name="Woodhall J.W."/>
            <person name="Lane C.R."/>
            <person name="Harrison R.J."/>
            <person name="Clarkson J.P."/>
        </authorList>
    </citation>
    <scope>NUCLEOTIDE SEQUENCE [LARGE SCALE GENOMIC DNA]</scope>
    <source>
        <strain evidence="1 2">FERA 650</strain>
    </source>
</reference>
<organism evidence="1 2">
    <name type="scientific">Alternaria gaisen</name>
    <dbReference type="NCBI Taxonomy" id="167740"/>
    <lineage>
        <taxon>Eukaryota</taxon>
        <taxon>Fungi</taxon>
        <taxon>Dikarya</taxon>
        <taxon>Ascomycota</taxon>
        <taxon>Pezizomycotina</taxon>
        <taxon>Dothideomycetes</taxon>
        <taxon>Pleosporomycetidae</taxon>
        <taxon>Pleosporales</taxon>
        <taxon>Pleosporineae</taxon>
        <taxon>Pleosporaceae</taxon>
        <taxon>Alternaria</taxon>
        <taxon>Alternaria sect. Alternaria</taxon>
    </lineage>
</organism>